<reference evidence="2 3" key="1">
    <citation type="submission" date="2016-02" db="EMBL/GenBank/DDBJ databases">
        <title>Genome analysis of coral dinoflagellate symbionts highlights evolutionary adaptations to a symbiotic lifestyle.</title>
        <authorList>
            <person name="Aranda M."/>
            <person name="Li Y."/>
            <person name="Liew Y.J."/>
            <person name="Baumgarten S."/>
            <person name="Simakov O."/>
            <person name="Wilson M."/>
            <person name="Piel J."/>
            <person name="Ashoor H."/>
            <person name="Bougouffa S."/>
            <person name="Bajic V.B."/>
            <person name="Ryu T."/>
            <person name="Ravasi T."/>
            <person name="Bayer T."/>
            <person name="Micklem G."/>
            <person name="Kim H."/>
            <person name="Bhak J."/>
            <person name="Lajeunesse T.C."/>
            <person name="Voolstra C.R."/>
        </authorList>
    </citation>
    <scope>NUCLEOTIDE SEQUENCE [LARGE SCALE GENOMIC DNA]</scope>
    <source>
        <strain evidence="2 3">CCMP2467</strain>
    </source>
</reference>
<sequence>MDDDDDLRYRDVPAGGVDAEAVTDPPSSGSNRVAEGAATLVDDADVISSSSEELQTHDKKRRRPPTPPRPRALQTQAHTDEELFPDDYAGYPGQGPDEPRLAYLRRCLREALLESTHSSTDWAKSLYGKMLQSACAQRPFFLAMLVAVSCMLSNLCAASDVNANFDGLLLRFWSSVARCDKEQRLTVQALAIQETHWSFTSEWKGLASHAEQETCATWAADTTPIASIDTSGQLQPEDERSHFIPLYGMETGALMSQDGELKAITDYFRGSKILATMLADKLRDRIALYMQAIPQFAYLPQRKMTLTHEEREKKELEDATMELGLLASNFRQMQGTEGSLMGALLGSTGTGQEGDQRQAKWQKDQSKGQNGKGRGMMNGRQKRPFQNGQQGGGTGTSSSGLVLSPDTIQMLIKLLLRHEDQLATFRLSTAWVFFLSAEKPVEIIETLFVTATQWKSQKLNDPGSLSNPMRVILFQATWKMLHTRTENIRTKEDARQQAIEMGLYDEFKGFPYQTWNAKEKKAQIDESKDPLPLDKVLELTAELMKLAVGNGVVTRYHCTRPLTEDMKGKMTTWLMEVGLRDSRCNRIWEILAVLKGNASLKLIGGAIREERLQRTPLAQTLAQHLMRQPADN</sequence>
<feature type="region of interest" description="Disordered" evidence="1">
    <location>
        <begin position="1"/>
        <end position="86"/>
    </location>
</feature>
<dbReference type="AlphaFoldDB" id="A0A1Q9C4Y9"/>
<dbReference type="EMBL" id="LSRX01001680">
    <property type="protein sequence ID" value="OLP77982.1"/>
    <property type="molecule type" value="Genomic_DNA"/>
</dbReference>
<dbReference type="OrthoDB" id="438054at2759"/>
<organism evidence="2 3">
    <name type="scientific">Symbiodinium microadriaticum</name>
    <name type="common">Dinoflagellate</name>
    <name type="synonym">Zooxanthella microadriatica</name>
    <dbReference type="NCBI Taxonomy" id="2951"/>
    <lineage>
        <taxon>Eukaryota</taxon>
        <taxon>Sar</taxon>
        <taxon>Alveolata</taxon>
        <taxon>Dinophyceae</taxon>
        <taxon>Suessiales</taxon>
        <taxon>Symbiodiniaceae</taxon>
        <taxon>Symbiodinium</taxon>
    </lineage>
</organism>
<dbReference type="Proteomes" id="UP000186817">
    <property type="component" value="Unassembled WGS sequence"/>
</dbReference>
<feature type="compositionally biased region" description="Basic and acidic residues" evidence="1">
    <location>
        <begin position="354"/>
        <end position="366"/>
    </location>
</feature>
<gene>
    <name evidence="2" type="ORF">AK812_SmicGene41897</name>
</gene>
<evidence type="ECO:0000256" key="1">
    <source>
        <dbReference type="SAM" id="MobiDB-lite"/>
    </source>
</evidence>
<evidence type="ECO:0000313" key="3">
    <source>
        <dbReference type="Proteomes" id="UP000186817"/>
    </source>
</evidence>
<accession>A0A1Q9C4Y9</accession>
<evidence type="ECO:0000313" key="2">
    <source>
        <dbReference type="EMBL" id="OLP77982.1"/>
    </source>
</evidence>
<proteinExistence type="predicted"/>
<comment type="caution">
    <text evidence="2">The sequence shown here is derived from an EMBL/GenBank/DDBJ whole genome shotgun (WGS) entry which is preliminary data.</text>
</comment>
<name>A0A1Q9C4Y9_SYMMI</name>
<keyword evidence="3" id="KW-1185">Reference proteome</keyword>
<protein>
    <submittedName>
        <fullName evidence="2">Uncharacterized protein</fullName>
    </submittedName>
</protein>
<feature type="region of interest" description="Disordered" evidence="1">
    <location>
        <begin position="341"/>
        <end position="401"/>
    </location>
</feature>